<organism evidence="3 4">
    <name type="scientific">Candidatus Mucispirillum faecigallinarum</name>
    <dbReference type="NCBI Taxonomy" id="2838699"/>
    <lineage>
        <taxon>Bacteria</taxon>
        <taxon>Pseudomonadati</taxon>
        <taxon>Deferribacterota</taxon>
        <taxon>Deferribacteres</taxon>
        <taxon>Deferribacterales</taxon>
        <taxon>Mucispirillaceae</taxon>
        <taxon>Mucispirillum</taxon>
    </lineage>
</organism>
<dbReference type="PANTHER" id="PTHR34039">
    <property type="entry name" value="UPF0102 PROTEIN YRAN"/>
    <property type="match status" value="1"/>
</dbReference>
<dbReference type="InterPro" id="IPR011335">
    <property type="entry name" value="Restrct_endonuc-II-like"/>
</dbReference>
<accession>A0A9D2GUU4</accession>
<comment type="caution">
    <text evidence="3">The sequence shown here is derived from an EMBL/GenBank/DDBJ whole genome shotgun (WGS) entry which is preliminary data.</text>
</comment>
<dbReference type="NCBIfam" id="NF009150">
    <property type="entry name" value="PRK12497.1-3"/>
    <property type="match status" value="1"/>
</dbReference>
<gene>
    <name evidence="3" type="ORF">H9804_10855</name>
</gene>
<dbReference type="HAMAP" id="MF_00048">
    <property type="entry name" value="UPF0102"/>
    <property type="match status" value="1"/>
</dbReference>
<dbReference type="GO" id="GO:0003676">
    <property type="term" value="F:nucleic acid binding"/>
    <property type="evidence" value="ECO:0007669"/>
    <property type="project" value="InterPro"/>
</dbReference>
<evidence type="ECO:0000313" key="4">
    <source>
        <dbReference type="Proteomes" id="UP000824176"/>
    </source>
</evidence>
<dbReference type="Gene3D" id="3.40.1350.10">
    <property type="match status" value="1"/>
</dbReference>
<reference evidence="3" key="1">
    <citation type="journal article" date="2021" name="PeerJ">
        <title>Extensive microbial diversity within the chicken gut microbiome revealed by metagenomics and culture.</title>
        <authorList>
            <person name="Gilroy R."/>
            <person name="Ravi A."/>
            <person name="Getino M."/>
            <person name="Pursley I."/>
            <person name="Horton D.L."/>
            <person name="Alikhan N.F."/>
            <person name="Baker D."/>
            <person name="Gharbi K."/>
            <person name="Hall N."/>
            <person name="Watson M."/>
            <person name="Adriaenssens E.M."/>
            <person name="Foster-Nyarko E."/>
            <person name="Jarju S."/>
            <person name="Secka A."/>
            <person name="Antonio M."/>
            <person name="Oren A."/>
            <person name="Chaudhuri R.R."/>
            <person name="La Ragione R."/>
            <person name="Hildebrand F."/>
            <person name="Pallen M.J."/>
        </authorList>
    </citation>
    <scope>NUCLEOTIDE SEQUENCE</scope>
    <source>
        <strain evidence="3">ChiW4-1371</strain>
    </source>
</reference>
<evidence type="ECO:0000256" key="2">
    <source>
        <dbReference type="HAMAP-Rule" id="MF_00048"/>
    </source>
</evidence>
<evidence type="ECO:0000256" key="1">
    <source>
        <dbReference type="ARBA" id="ARBA00006738"/>
    </source>
</evidence>
<dbReference type="CDD" id="cd20736">
    <property type="entry name" value="PoNe_Nuclease"/>
    <property type="match status" value="1"/>
</dbReference>
<dbReference type="InterPro" id="IPR011856">
    <property type="entry name" value="tRNA_endonuc-like_dom_sf"/>
</dbReference>
<reference evidence="3" key="2">
    <citation type="submission" date="2021-04" db="EMBL/GenBank/DDBJ databases">
        <authorList>
            <person name="Gilroy R."/>
        </authorList>
    </citation>
    <scope>NUCLEOTIDE SEQUENCE</scope>
    <source>
        <strain evidence="3">ChiW4-1371</strain>
    </source>
</reference>
<protein>
    <recommendedName>
        <fullName evidence="2">UPF0102 protein H9804_10855</fullName>
    </recommendedName>
</protein>
<dbReference type="SUPFAM" id="SSF52980">
    <property type="entry name" value="Restriction endonuclease-like"/>
    <property type="match status" value="1"/>
</dbReference>
<dbReference type="Proteomes" id="UP000824176">
    <property type="component" value="Unassembled WGS sequence"/>
</dbReference>
<comment type="similarity">
    <text evidence="1 2">Belongs to the UPF0102 family.</text>
</comment>
<dbReference type="Pfam" id="PF02021">
    <property type="entry name" value="UPF0102"/>
    <property type="match status" value="1"/>
</dbReference>
<dbReference type="NCBIfam" id="TIGR00252">
    <property type="entry name" value="YraN family protein"/>
    <property type="match status" value="1"/>
</dbReference>
<dbReference type="AlphaFoldDB" id="A0A9D2GUU4"/>
<proteinExistence type="inferred from homology"/>
<evidence type="ECO:0000313" key="3">
    <source>
        <dbReference type="EMBL" id="HIZ90433.1"/>
    </source>
</evidence>
<dbReference type="EMBL" id="DXAQ01000162">
    <property type="protein sequence ID" value="HIZ90433.1"/>
    <property type="molecule type" value="Genomic_DNA"/>
</dbReference>
<dbReference type="PANTHER" id="PTHR34039:SF1">
    <property type="entry name" value="UPF0102 PROTEIN YRAN"/>
    <property type="match status" value="1"/>
</dbReference>
<name>A0A9D2GUU4_9BACT</name>
<dbReference type="InterPro" id="IPR003509">
    <property type="entry name" value="UPF0102_YraN-like"/>
</dbReference>
<sequence length="115" mass="13399">MEKIISGKAGEEQACNYIKKKGYKILERNYRCLFGEIDIIAKDKNTLVIIEVKYRKTNKFGKGYEAVNYTKQQKIIKTAQNYINEENLKLPVRFDVISIDNEEVTHIENAFGVYN</sequence>